<proteinExistence type="predicted"/>
<feature type="coiled-coil region" evidence="1">
    <location>
        <begin position="90"/>
        <end position="117"/>
    </location>
</feature>
<sequence length="228" mass="25976">MPQLPLNLVNLILLFTAIIAAILYLREYNKRKKLEVEGDKFLQGLKEKGWETLNQSIKKSQAILGEAELEGIKAVAGNKVELSKLDADYAKQINIALNKSEQTIALAQNQLMQFMQNLQKRSEAFEEAGIKTGEQRINQLFEKIETRVSDFLVQTEQKSLSSIELELKAAREMIDSYKNQKFKLIDENIVAMMEQTLSIVLAKKLALKDQLDLIYEALEKAKAEKFIV</sequence>
<evidence type="ECO:0000313" key="4">
    <source>
        <dbReference type="Proteomes" id="UP000034881"/>
    </source>
</evidence>
<keyword evidence="2" id="KW-0472">Membrane</keyword>
<accession>A0A0G0TTX6</accession>
<reference evidence="3 4" key="1">
    <citation type="journal article" date="2015" name="Nature">
        <title>rRNA introns, odd ribosomes, and small enigmatic genomes across a large radiation of phyla.</title>
        <authorList>
            <person name="Brown C.T."/>
            <person name="Hug L.A."/>
            <person name="Thomas B.C."/>
            <person name="Sharon I."/>
            <person name="Castelle C.J."/>
            <person name="Singh A."/>
            <person name="Wilkins M.J."/>
            <person name="Williams K.H."/>
            <person name="Banfield J.F."/>
        </authorList>
    </citation>
    <scope>NUCLEOTIDE SEQUENCE [LARGE SCALE GENOMIC DNA]</scope>
</reference>
<feature type="transmembrane region" description="Helical" evidence="2">
    <location>
        <begin position="6"/>
        <end position="25"/>
    </location>
</feature>
<comment type="caution">
    <text evidence="3">The sequence shown here is derived from an EMBL/GenBank/DDBJ whole genome shotgun (WGS) entry which is preliminary data.</text>
</comment>
<gene>
    <name evidence="3" type="ORF">UT77_C0013G0017</name>
</gene>
<dbReference type="Proteomes" id="UP000034881">
    <property type="component" value="Unassembled WGS sequence"/>
</dbReference>
<organism evidence="3 4">
    <name type="scientific">Candidatus Daviesbacteria bacterium GW2011_GWC2_40_12</name>
    <dbReference type="NCBI Taxonomy" id="1618431"/>
    <lineage>
        <taxon>Bacteria</taxon>
        <taxon>Candidatus Daviesiibacteriota</taxon>
    </lineage>
</organism>
<dbReference type="EMBL" id="LBYB01000013">
    <property type="protein sequence ID" value="KKR41347.1"/>
    <property type="molecule type" value="Genomic_DNA"/>
</dbReference>
<feature type="coiled-coil region" evidence="1">
    <location>
        <begin position="153"/>
        <end position="224"/>
    </location>
</feature>
<dbReference type="AlphaFoldDB" id="A0A0G0TTX6"/>
<keyword evidence="2" id="KW-1133">Transmembrane helix</keyword>
<evidence type="ECO:0000256" key="2">
    <source>
        <dbReference type="SAM" id="Phobius"/>
    </source>
</evidence>
<name>A0A0G0TTX6_9BACT</name>
<protein>
    <submittedName>
        <fullName evidence="3">Uncharacterized protein</fullName>
    </submittedName>
</protein>
<keyword evidence="2" id="KW-0812">Transmembrane</keyword>
<evidence type="ECO:0000313" key="3">
    <source>
        <dbReference type="EMBL" id="KKR41347.1"/>
    </source>
</evidence>
<evidence type="ECO:0000256" key="1">
    <source>
        <dbReference type="SAM" id="Coils"/>
    </source>
</evidence>
<keyword evidence="1" id="KW-0175">Coiled coil</keyword>